<evidence type="ECO:0000256" key="1">
    <source>
        <dbReference type="SAM" id="MobiDB-lite"/>
    </source>
</evidence>
<proteinExistence type="predicted"/>
<keyword evidence="2" id="KW-1133">Transmembrane helix</keyword>
<keyword evidence="2" id="KW-0812">Transmembrane</keyword>
<accession>A0A553PBL7</accession>
<dbReference type="Proteomes" id="UP000318571">
    <property type="component" value="Chromosome 2"/>
</dbReference>
<name>A0A553PBL7_TIGCA</name>
<evidence type="ECO:0000313" key="3">
    <source>
        <dbReference type="EMBL" id="TRY75073.1"/>
    </source>
</evidence>
<feature type="region of interest" description="Disordered" evidence="1">
    <location>
        <begin position="75"/>
        <end position="109"/>
    </location>
</feature>
<evidence type="ECO:0000256" key="2">
    <source>
        <dbReference type="SAM" id="Phobius"/>
    </source>
</evidence>
<feature type="compositionally biased region" description="Basic and acidic residues" evidence="1">
    <location>
        <begin position="99"/>
        <end position="109"/>
    </location>
</feature>
<evidence type="ECO:0000313" key="4">
    <source>
        <dbReference type="Proteomes" id="UP000318571"/>
    </source>
</evidence>
<feature type="region of interest" description="Disordered" evidence="1">
    <location>
        <begin position="37"/>
        <end position="59"/>
    </location>
</feature>
<sequence length="109" mass="12336">MDKRAKAGYRPYYASWAGVGVALGLGTYYLYRQNRRENRQVQNDQTSNPSEAPRLDEPVQTLLDVIPNEWQEVKEAPKKMENSETEADAKAKGSSAAFDRIKAGFDHQD</sequence>
<dbReference type="AlphaFoldDB" id="A0A553PBL7"/>
<reference evidence="3 4" key="1">
    <citation type="journal article" date="2018" name="Nat. Ecol. Evol.">
        <title>Genomic signatures of mitonuclear coevolution across populations of Tigriopus californicus.</title>
        <authorList>
            <person name="Barreto F.S."/>
            <person name="Watson E.T."/>
            <person name="Lima T.G."/>
            <person name="Willett C.S."/>
            <person name="Edmands S."/>
            <person name="Li W."/>
            <person name="Burton R.S."/>
        </authorList>
    </citation>
    <scope>NUCLEOTIDE SEQUENCE [LARGE SCALE GENOMIC DNA]</scope>
    <source>
        <strain evidence="3 4">San Diego</strain>
    </source>
</reference>
<keyword evidence="4" id="KW-1185">Reference proteome</keyword>
<organism evidence="3 4">
    <name type="scientific">Tigriopus californicus</name>
    <name type="common">Marine copepod</name>
    <dbReference type="NCBI Taxonomy" id="6832"/>
    <lineage>
        <taxon>Eukaryota</taxon>
        <taxon>Metazoa</taxon>
        <taxon>Ecdysozoa</taxon>
        <taxon>Arthropoda</taxon>
        <taxon>Crustacea</taxon>
        <taxon>Multicrustacea</taxon>
        <taxon>Hexanauplia</taxon>
        <taxon>Copepoda</taxon>
        <taxon>Harpacticoida</taxon>
        <taxon>Harpacticidae</taxon>
        <taxon>Tigriopus</taxon>
    </lineage>
</organism>
<gene>
    <name evidence="3" type="ORF">TCAL_08570</name>
</gene>
<keyword evidence="2" id="KW-0472">Membrane</keyword>
<comment type="caution">
    <text evidence="3">The sequence shown here is derived from an EMBL/GenBank/DDBJ whole genome shotgun (WGS) entry which is preliminary data.</text>
</comment>
<feature type="compositionally biased region" description="Basic and acidic residues" evidence="1">
    <location>
        <begin position="75"/>
        <end position="91"/>
    </location>
</feature>
<dbReference type="EMBL" id="VCGU01000005">
    <property type="protein sequence ID" value="TRY75073.1"/>
    <property type="molecule type" value="Genomic_DNA"/>
</dbReference>
<protein>
    <submittedName>
        <fullName evidence="3">Uncharacterized protein</fullName>
    </submittedName>
</protein>
<feature type="transmembrane region" description="Helical" evidence="2">
    <location>
        <begin position="12"/>
        <end position="31"/>
    </location>
</feature>